<evidence type="ECO:0000313" key="1">
    <source>
        <dbReference type="EMBL" id="OMJ86915.1"/>
    </source>
</evidence>
<organism evidence="1 2">
    <name type="scientific">Stentor coeruleus</name>
    <dbReference type="NCBI Taxonomy" id="5963"/>
    <lineage>
        <taxon>Eukaryota</taxon>
        <taxon>Sar</taxon>
        <taxon>Alveolata</taxon>
        <taxon>Ciliophora</taxon>
        <taxon>Postciliodesmatophora</taxon>
        <taxon>Heterotrichea</taxon>
        <taxon>Heterotrichida</taxon>
        <taxon>Stentoridae</taxon>
        <taxon>Stentor</taxon>
    </lineage>
</organism>
<dbReference type="EMBL" id="MPUH01000191">
    <property type="protein sequence ID" value="OMJ86915.1"/>
    <property type="molecule type" value="Genomic_DNA"/>
</dbReference>
<keyword evidence="2" id="KW-1185">Reference proteome</keyword>
<gene>
    <name evidence="1" type="ORF">SteCoe_11467</name>
</gene>
<dbReference type="Proteomes" id="UP000187209">
    <property type="component" value="Unassembled WGS sequence"/>
</dbReference>
<comment type="caution">
    <text evidence="1">The sequence shown here is derived from an EMBL/GenBank/DDBJ whole genome shotgun (WGS) entry which is preliminary data.</text>
</comment>
<evidence type="ECO:0000313" key="2">
    <source>
        <dbReference type="Proteomes" id="UP000187209"/>
    </source>
</evidence>
<reference evidence="1 2" key="1">
    <citation type="submission" date="2016-11" db="EMBL/GenBank/DDBJ databases">
        <title>The macronuclear genome of Stentor coeruleus: a giant cell with tiny introns.</title>
        <authorList>
            <person name="Slabodnick M."/>
            <person name="Ruby J.G."/>
            <person name="Reiff S.B."/>
            <person name="Swart E.C."/>
            <person name="Gosai S."/>
            <person name="Prabakaran S."/>
            <person name="Witkowska E."/>
            <person name="Larue G.E."/>
            <person name="Fisher S."/>
            <person name="Freeman R.M."/>
            <person name="Gunawardena J."/>
            <person name="Chu W."/>
            <person name="Stover N.A."/>
            <person name="Gregory B.D."/>
            <person name="Nowacki M."/>
            <person name="Derisi J."/>
            <person name="Roy S.W."/>
            <person name="Marshall W.F."/>
            <person name="Sood P."/>
        </authorList>
    </citation>
    <scope>NUCLEOTIDE SEQUENCE [LARGE SCALE GENOMIC DNA]</scope>
    <source>
        <strain evidence="1">WM001</strain>
    </source>
</reference>
<name>A0A1R2CD57_9CILI</name>
<accession>A0A1R2CD57</accession>
<proteinExistence type="predicted"/>
<protein>
    <submittedName>
        <fullName evidence="1">Uncharacterized protein</fullName>
    </submittedName>
</protein>
<dbReference type="AlphaFoldDB" id="A0A1R2CD57"/>
<sequence length="268" mass="32161">MDPIDPDKALDVCFSDSTYHKVPHLATFPIPESLIVDQPPLPKPFTLPDFYIKTKNLSNHYIKYEPSNHDLNYYNTEKPEIHLRNFEKFIGIWEKSSNLNKAISKDKALSFCNFQDKTSVEEIYEYWLTRRNKLGFPLTRGFWKSQDRTDENLGKVFCKRKGGKMKLRNIKEREVEGKFKIQRFYCNLEECKEILIWVLRRELIKFYILKLIVMEFDYKRSEKFQIKYSHPDFEQMIRSGCVDQSFKYRSLDTYLNHYAKMPPAFKIN</sequence>
<dbReference type="OrthoDB" id="435275at2759"/>